<reference evidence="2 3" key="1">
    <citation type="journal article" date="2020" name="Microorganisms">
        <title>Description of Three Novel Members in the Family Geobacteraceae, Oryzomonas japonicum gen. nov., sp. nov., Oryzomonas sagensis sp. nov., and Oryzomonas ruber sp. nov.</title>
        <authorList>
            <person name="Xu Z."/>
            <person name="Masuda Y."/>
            <person name="Hayakawa C."/>
            <person name="Ushijima N."/>
            <person name="Kawano K."/>
            <person name="Shiratori Y."/>
            <person name="Senoo K."/>
            <person name="Itoh H."/>
        </authorList>
    </citation>
    <scope>NUCLEOTIDE SEQUENCE [LARGE SCALE GENOMIC DNA]</scope>
    <source>
        <strain evidence="2 3">Red100</strain>
    </source>
</reference>
<feature type="compositionally biased region" description="Polar residues" evidence="1">
    <location>
        <begin position="81"/>
        <end position="90"/>
    </location>
</feature>
<comment type="caution">
    <text evidence="2">The sequence shown here is derived from an EMBL/GenBank/DDBJ whole genome shotgun (WGS) entry which is preliminary data.</text>
</comment>
<dbReference type="EMBL" id="VZRA01000003">
    <property type="protein sequence ID" value="KAB0669288.1"/>
    <property type="molecule type" value="Genomic_DNA"/>
</dbReference>
<feature type="region of interest" description="Disordered" evidence="1">
    <location>
        <begin position="81"/>
        <end position="103"/>
    </location>
</feature>
<sequence>MRPWNFFDRLMERSTCFKGGGGQQRIITADQTAAAQIAAKQWDDYQSRVAPSENQFIKDVSQSPANLTNRLQGQTNANVMQAEASRQNPTPGVDPGRTNNTNVAPALSGGLSAGYTAASNTAQDQSAKGLSAAVSMGRGQSAAALDSQMSLAEGSTQAALTRQAADAEASMADRGATFGMIGKGLGTAGAVGTYYMNQPALSNTDIMGGASSGPNGYSVSPSGAITWNSSPNQTAGWLSR</sequence>
<evidence type="ECO:0000256" key="1">
    <source>
        <dbReference type="SAM" id="MobiDB-lite"/>
    </source>
</evidence>
<gene>
    <name evidence="2" type="ORF">F6V30_10720</name>
</gene>
<accession>A0ABQ6TMI3</accession>
<organism evidence="2 3">
    <name type="scientific">Oryzomonas sagensis</name>
    <dbReference type="NCBI Taxonomy" id="2603857"/>
    <lineage>
        <taxon>Bacteria</taxon>
        <taxon>Pseudomonadati</taxon>
        <taxon>Thermodesulfobacteriota</taxon>
        <taxon>Desulfuromonadia</taxon>
        <taxon>Geobacterales</taxon>
        <taxon>Geobacteraceae</taxon>
        <taxon>Oryzomonas</taxon>
    </lineage>
</organism>
<keyword evidence="3" id="KW-1185">Reference proteome</keyword>
<evidence type="ECO:0000313" key="2">
    <source>
        <dbReference type="EMBL" id="KAB0669288.1"/>
    </source>
</evidence>
<protein>
    <submittedName>
        <fullName evidence="2">Uncharacterized protein</fullName>
    </submittedName>
</protein>
<dbReference type="RefSeq" id="WP_151156986.1">
    <property type="nucleotide sequence ID" value="NZ_VZRA01000003.1"/>
</dbReference>
<name>A0ABQ6TMI3_9BACT</name>
<proteinExistence type="predicted"/>
<evidence type="ECO:0000313" key="3">
    <source>
        <dbReference type="Proteomes" id="UP000798046"/>
    </source>
</evidence>
<dbReference type="Proteomes" id="UP000798046">
    <property type="component" value="Unassembled WGS sequence"/>
</dbReference>